<dbReference type="STRING" id="670386.D3BR48"/>
<keyword evidence="4" id="KW-1185">Reference proteome</keyword>
<name>D3BR48_HETP5</name>
<proteinExistence type="predicted"/>
<dbReference type="GeneID" id="31365921"/>
<dbReference type="GO" id="GO:0016740">
    <property type="term" value="F:transferase activity"/>
    <property type="evidence" value="ECO:0007669"/>
    <property type="project" value="UniProtKB-KW"/>
</dbReference>
<dbReference type="PANTHER" id="PTHR24423">
    <property type="entry name" value="TWO-COMPONENT SENSOR HISTIDINE KINASE"/>
    <property type="match status" value="1"/>
</dbReference>
<dbReference type="GO" id="GO:0005783">
    <property type="term" value="C:endoplasmic reticulum"/>
    <property type="evidence" value="ECO:0007669"/>
    <property type="project" value="TreeGrafter"/>
</dbReference>
<dbReference type="SUPFAM" id="SSF55874">
    <property type="entry name" value="ATPase domain of HSP90 chaperone/DNA topoisomerase II/histidine kinase"/>
    <property type="match status" value="1"/>
</dbReference>
<dbReference type="Gene3D" id="3.30.565.10">
    <property type="entry name" value="Histidine kinase-like ATPase, C-terminal domain"/>
    <property type="match status" value="1"/>
</dbReference>
<dbReference type="SMART" id="SM00091">
    <property type="entry name" value="PAS"/>
    <property type="match status" value="2"/>
</dbReference>
<dbReference type="Gene3D" id="3.30.450.20">
    <property type="entry name" value="PAS domain"/>
    <property type="match status" value="2"/>
</dbReference>
<feature type="compositionally biased region" description="Polar residues" evidence="1">
    <location>
        <begin position="50"/>
        <end position="64"/>
    </location>
</feature>
<accession>D3BR48</accession>
<evidence type="ECO:0000313" key="4">
    <source>
        <dbReference type="Proteomes" id="UP000001396"/>
    </source>
</evidence>
<dbReference type="SUPFAM" id="SSF55785">
    <property type="entry name" value="PYP-like sensor domain (PAS domain)"/>
    <property type="match status" value="1"/>
</dbReference>
<dbReference type="GO" id="GO:0005524">
    <property type="term" value="F:ATP binding"/>
    <property type="evidence" value="ECO:0007669"/>
    <property type="project" value="UniProtKB-KW"/>
</dbReference>
<dbReference type="PANTHER" id="PTHR24423:SF633">
    <property type="entry name" value="ETHYLENE RECEPTOR 2"/>
    <property type="match status" value="1"/>
</dbReference>
<comment type="caution">
    <text evidence="3">The sequence shown here is derived from an EMBL/GenBank/DDBJ whole genome shotgun (WGS) entry which is preliminary data.</text>
</comment>
<dbReference type="GO" id="GO:0046872">
    <property type="term" value="F:metal ion binding"/>
    <property type="evidence" value="ECO:0007669"/>
    <property type="project" value="UniProtKB-KW"/>
</dbReference>
<feature type="region of interest" description="Disordered" evidence="1">
    <location>
        <begin position="46"/>
        <end position="67"/>
    </location>
</feature>
<dbReference type="Proteomes" id="UP000001396">
    <property type="component" value="Unassembled WGS sequence"/>
</dbReference>
<dbReference type="AlphaFoldDB" id="D3BR48"/>
<organism evidence="3 4">
    <name type="scientific">Heterostelium pallidum (strain ATCC 26659 / Pp 5 / PN500)</name>
    <name type="common">Cellular slime mold</name>
    <name type="synonym">Polysphondylium pallidum</name>
    <dbReference type="NCBI Taxonomy" id="670386"/>
    <lineage>
        <taxon>Eukaryota</taxon>
        <taxon>Amoebozoa</taxon>
        <taxon>Evosea</taxon>
        <taxon>Eumycetozoa</taxon>
        <taxon>Dictyostelia</taxon>
        <taxon>Acytosteliales</taxon>
        <taxon>Acytosteliaceae</taxon>
        <taxon>Heterostelium</taxon>
    </lineage>
</organism>
<feature type="domain" description="PAS" evidence="2">
    <location>
        <begin position="114"/>
        <end position="176"/>
    </location>
</feature>
<feature type="region of interest" description="Disordered" evidence="1">
    <location>
        <begin position="621"/>
        <end position="648"/>
    </location>
</feature>
<dbReference type="PROSITE" id="PS50112">
    <property type="entry name" value="PAS"/>
    <property type="match status" value="1"/>
</dbReference>
<evidence type="ECO:0000313" key="3">
    <source>
        <dbReference type="EMBL" id="EFA75880.1"/>
    </source>
</evidence>
<evidence type="ECO:0000256" key="1">
    <source>
        <dbReference type="SAM" id="MobiDB-lite"/>
    </source>
</evidence>
<feature type="region of interest" description="Disordered" evidence="1">
    <location>
        <begin position="74"/>
        <end position="93"/>
    </location>
</feature>
<dbReference type="Pfam" id="PF13188">
    <property type="entry name" value="PAS_8"/>
    <property type="match status" value="1"/>
</dbReference>
<evidence type="ECO:0000259" key="2">
    <source>
        <dbReference type="PROSITE" id="PS50112"/>
    </source>
</evidence>
<dbReference type="GO" id="GO:0038199">
    <property type="term" value="F:ethylene receptor activity"/>
    <property type="evidence" value="ECO:0007669"/>
    <property type="project" value="TreeGrafter"/>
</dbReference>
<dbReference type="EMBL" id="ADBJ01000050">
    <property type="protein sequence ID" value="EFA75880.1"/>
    <property type="molecule type" value="Genomic_DNA"/>
</dbReference>
<sequence>MEHHHQIYQNNNINNNNNNTYIEEIDNLHNIISLLSERIQQLEATAAAHENSNFTETRPVTPTTMEHEPIRIGGGYQQQQHHHQLQQHQQQRDPSAVIFPCPDENAPDAAEEQQERIIRVLADTAPFMMWMSDARGNFVYLNSKYFEFTGVSLEDSNNEVGDGWSNTIHPDDKELLFLVDPDDANLLHIVQKYNVIIETNNTSIRLPVGYWQECINLCGGHSSGGATTDTYEDVHSADQHSFEDPPSSPFGEDDTTARMMELIHQSSMRLVCRPSIYSSFYQHYLTPIFQRLGMLSMTAEYIRGTTDHPFGFVCVAAKTEKDYNSGEQNTLRVMANILSAYIRQEEDTKSLESQQNLTSTLSRSSREGIIKVNATGLITEMNPSALELFSMNSRQVKQKYPISVLFPFITDTMREGDTFEHYMSEHIVKYRQNITFKESSATLLNGHQSFHVDLMIKEIFIQDTKVFIFLIRNKSNRPEIPAPVKNSIDSIVNMSKALVDSDVKSKGVAESILRVSSNLQTLVDGLIDLPNLKLPTLKLKYDLMKVTDCVEQSLLLTSPIAQKHGIEILPIYDNQLPTFINGDMSLLRQILINLLENSINSTKDIKALVLQVNLLQNNNQNRQTTSTTTTTTTSTSNNNNNNNNNSNNNVFTTIQFEIKLSLSSERVQKVEQPFVEIDSGIQQCQDIIQMMGGSIQIGQSGSTYKFTISSSYVSNLPPNYNYNRRILTISPNYYRRQMLSKVWHRFQCHGDFVPKFLLKEDILNIVESNYEFVFIDFSYDQAINEFIGNLSSLRSEMKSKKIIVVIIDSTFPYIHRITPFIDHILIKPTSLDTIESLIKI</sequence>
<dbReference type="InterPro" id="IPR036890">
    <property type="entry name" value="HATPase_C_sf"/>
</dbReference>
<protein>
    <recommendedName>
        <fullName evidence="2">PAS domain-containing protein</fullName>
    </recommendedName>
</protein>
<dbReference type="GO" id="GO:0051740">
    <property type="term" value="F:ethylene binding"/>
    <property type="evidence" value="ECO:0007669"/>
    <property type="project" value="TreeGrafter"/>
</dbReference>
<reference evidence="3 4" key="1">
    <citation type="journal article" date="2011" name="Genome Res.">
        <title>Phylogeny-wide analysis of social amoeba genomes highlights ancient origins for complex intercellular communication.</title>
        <authorList>
            <person name="Heidel A.J."/>
            <person name="Lawal H.M."/>
            <person name="Felder M."/>
            <person name="Schilde C."/>
            <person name="Helps N.R."/>
            <person name="Tunggal B."/>
            <person name="Rivero F."/>
            <person name="John U."/>
            <person name="Schleicher M."/>
            <person name="Eichinger L."/>
            <person name="Platzer M."/>
            <person name="Noegel A.A."/>
            <person name="Schaap P."/>
            <person name="Gloeckner G."/>
        </authorList>
    </citation>
    <scope>NUCLEOTIDE SEQUENCE [LARGE SCALE GENOMIC DNA]</scope>
    <source>
        <strain evidence="4">ATCC 26659 / Pp 5 / PN500</strain>
    </source>
</reference>
<dbReference type="InterPro" id="IPR035965">
    <property type="entry name" value="PAS-like_dom_sf"/>
</dbReference>
<dbReference type="RefSeq" id="XP_020428014.1">
    <property type="nucleotide sequence ID" value="XM_020581227.1"/>
</dbReference>
<dbReference type="InParanoid" id="D3BR48"/>
<dbReference type="InterPro" id="IPR000014">
    <property type="entry name" value="PAS"/>
</dbReference>
<dbReference type="CDD" id="cd00130">
    <property type="entry name" value="PAS"/>
    <property type="match status" value="1"/>
</dbReference>
<gene>
    <name evidence="3" type="ORF">PPL_10452</name>
</gene>